<dbReference type="EMBL" id="JBHMCF010000003">
    <property type="protein sequence ID" value="MFB9468972.1"/>
    <property type="molecule type" value="Genomic_DNA"/>
</dbReference>
<reference evidence="4 5" key="1">
    <citation type="submission" date="2024-09" db="EMBL/GenBank/DDBJ databases">
        <authorList>
            <person name="Sun Q."/>
            <person name="Mori K."/>
        </authorList>
    </citation>
    <scope>NUCLEOTIDE SEQUENCE [LARGE SCALE GENOMIC DNA]</scope>
    <source>
        <strain evidence="4 5">JCM 3324</strain>
    </source>
</reference>
<keyword evidence="5" id="KW-1185">Reference proteome</keyword>
<dbReference type="Gene3D" id="3.40.50.1100">
    <property type="match status" value="2"/>
</dbReference>
<keyword evidence="2" id="KW-0663">Pyridoxal phosphate</keyword>
<accession>A0ABV5NFB1</accession>
<comment type="caution">
    <text evidence="4">The sequence shown here is derived from an EMBL/GenBank/DDBJ whole genome shotgun (WGS) entry which is preliminary data.</text>
</comment>
<gene>
    <name evidence="4" type="ORF">ACFFR3_05615</name>
</gene>
<dbReference type="InterPro" id="IPR001926">
    <property type="entry name" value="TrpB-like_PALP"/>
</dbReference>
<dbReference type="InterPro" id="IPR036052">
    <property type="entry name" value="TrpB-like_PALP_sf"/>
</dbReference>
<evidence type="ECO:0000256" key="2">
    <source>
        <dbReference type="ARBA" id="ARBA00022898"/>
    </source>
</evidence>
<evidence type="ECO:0000313" key="5">
    <source>
        <dbReference type="Proteomes" id="UP001589568"/>
    </source>
</evidence>
<name>A0ABV5NFB1_9ACTN</name>
<proteinExistence type="predicted"/>
<feature type="domain" description="Tryptophan synthase beta chain-like PALP" evidence="3">
    <location>
        <begin position="13"/>
        <end position="287"/>
    </location>
</feature>
<evidence type="ECO:0000313" key="4">
    <source>
        <dbReference type="EMBL" id="MFB9468972.1"/>
    </source>
</evidence>
<dbReference type="PANTHER" id="PTHR10314">
    <property type="entry name" value="CYSTATHIONINE BETA-SYNTHASE"/>
    <property type="match status" value="1"/>
</dbReference>
<evidence type="ECO:0000256" key="1">
    <source>
        <dbReference type="ARBA" id="ARBA00001933"/>
    </source>
</evidence>
<sequence length="327" mass="35000">MSWNARALDVLAAGEPTPLIDFPVRVPGITLLLKDESRQPTGSLRHRHARALFRRAVLDGLVTEGTTVVEATGGNAAVAQAWFARRLGLPYIVVMPGKAGPERARPVEELGGECRFVTPPLAIYDAAREIEGHFLDQFGRAAEHDLAGELFSQVSPDWVVTGASTGATSATLGGWIKEHGLGCRVAVADPENSAYFPGWTLDVHDYATGMPSRIEGIGRPRMEPGFRPELVDLVVPVPDAASVAAARHIREVTGLPVGPSSGTALWAALELIERMVVRGERGTIVSLIGDASERHLTTCHEDAWATERGLDVARHAERLRLVSPGGG</sequence>
<comment type="cofactor">
    <cofactor evidence="1">
        <name>pyridoxal 5'-phosphate</name>
        <dbReference type="ChEBI" id="CHEBI:597326"/>
    </cofactor>
</comment>
<dbReference type="SUPFAM" id="SSF53686">
    <property type="entry name" value="Tryptophan synthase beta subunit-like PLP-dependent enzymes"/>
    <property type="match status" value="1"/>
</dbReference>
<dbReference type="RefSeq" id="WP_345395812.1">
    <property type="nucleotide sequence ID" value="NZ_BAAAXS010000001.1"/>
</dbReference>
<protein>
    <submittedName>
        <fullName evidence="4">PLP-dependent cysteine synthase family protein</fullName>
    </submittedName>
</protein>
<dbReference type="InterPro" id="IPR050214">
    <property type="entry name" value="Cys_Synth/Cystath_Beta-Synth"/>
</dbReference>
<dbReference type="Pfam" id="PF00291">
    <property type="entry name" value="PALP"/>
    <property type="match status" value="1"/>
</dbReference>
<dbReference type="Proteomes" id="UP001589568">
    <property type="component" value="Unassembled WGS sequence"/>
</dbReference>
<evidence type="ECO:0000259" key="3">
    <source>
        <dbReference type="Pfam" id="PF00291"/>
    </source>
</evidence>
<organism evidence="4 5">
    <name type="scientific">Nonomuraea salmonea</name>
    <dbReference type="NCBI Taxonomy" id="46181"/>
    <lineage>
        <taxon>Bacteria</taxon>
        <taxon>Bacillati</taxon>
        <taxon>Actinomycetota</taxon>
        <taxon>Actinomycetes</taxon>
        <taxon>Streptosporangiales</taxon>
        <taxon>Streptosporangiaceae</taxon>
        <taxon>Nonomuraea</taxon>
    </lineage>
</organism>